<dbReference type="Proteomes" id="UP001273768">
    <property type="component" value="Unassembled WGS sequence"/>
</dbReference>
<protein>
    <submittedName>
        <fullName evidence="2">Uncharacterized protein</fullName>
    </submittedName>
</protein>
<feature type="compositionally biased region" description="Low complexity" evidence="1">
    <location>
        <begin position="33"/>
        <end position="58"/>
    </location>
</feature>
<accession>A0ABU3Z2L5</accession>
<evidence type="ECO:0000313" key="2">
    <source>
        <dbReference type="EMBL" id="MDV4342809.1"/>
    </source>
</evidence>
<keyword evidence="3" id="KW-1185">Reference proteome</keyword>
<dbReference type="EMBL" id="JABFFQ010000003">
    <property type="protein sequence ID" value="MDV4342809.1"/>
    <property type="molecule type" value="Genomic_DNA"/>
</dbReference>
<sequence>MNLRLLPALIVLLFAFSLSAACTGSGDPAGPSPQETATITETPAPTTTTVSLTPGPTETVPPGKEIEFEVMEGLTPTITDDLRIVFVGGKGQDFVKSIDVRVTKSTGEVVDETMQPIRGDELIIQNAKGENRVEISVTLVTGGPYKIIDRIVAVS</sequence>
<evidence type="ECO:0000313" key="3">
    <source>
        <dbReference type="Proteomes" id="UP001273768"/>
    </source>
</evidence>
<comment type="caution">
    <text evidence="2">The sequence shown here is derived from an EMBL/GenBank/DDBJ whole genome shotgun (WGS) entry which is preliminary data.</text>
</comment>
<gene>
    <name evidence="2" type="ORF">HL657_06400</name>
</gene>
<proteinExistence type="predicted"/>
<evidence type="ECO:0000256" key="1">
    <source>
        <dbReference type="SAM" id="MobiDB-lite"/>
    </source>
</evidence>
<feature type="region of interest" description="Disordered" evidence="1">
    <location>
        <begin position="24"/>
        <end position="61"/>
    </location>
</feature>
<reference evidence="2 3" key="1">
    <citation type="submission" date="2020-05" db="EMBL/GenBank/DDBJ databases">
        <title>Isolation and characterization of methanoarchaea from a cold seep at offshore SW Taiwan.</title>
        <authorList>
            <person name="Chen Y.-W."/>
            <person name="Chen S.-C."/>
            <person name="Lai M.-C."/>
        </authorList>
    </citation>
    <scope>NUCLEOTIDE SEQUENCE [LARGE SCALE GENOMIC DNA]</scope>
    <source>
        <strain evidence="2 3">YWC-01</strain>
    </source>
</reference>
<organism evidence="2 3">
    <name type="scientific">Methanoculleus nereidis</name>
    <dbReference type="NCBI Taxonomy" id="2735141"/>
    <lineage>
        <taxon>Archaea</taxon>
        <taxon>Methanobacteriati</taxon>
        <taxon>Methanobacteriota</taxon>
        <taxon>Stenosarchaea group</taxon>
        <taxon>Methanomicrobia</taxon>
        <taxon>Methanomicrobiales</taxon>
        <taxon>Methanomicrobiaceae</taxon>
        <taxon>Methanoculleus</taxon>
    </lineage>
</organism>
<name>A0ABU3Z2L5_9EURY</name>
<dbReference type="PROSITE" id="PS51257">
    <property type="entry name" value="PROKAR_LIPOPROTEIN"/>
    <property type="match status" value="1"/>
</dbReference>